<dbReference type="AlphaFoldDB" id="A0A251TYK8"/>
<accession>A0A251TYK8</accession>
<gene>
    <name evidence="1" type="ORF">HannXRQ_Chr09g0262951</name>
</gene>
<evidence type="ECO:0000313" key="2">
    <source>
        <dbReference type="Proteomes" id="UP000215914"/>
    </source>
</evidence>
<evidence type="ECO:0000313" key="1">
    <source>
        <dbReference type="EMBL" id="OTG15672.1"/>
    </source>
</evidence>
<organism evidence="1 2">
    <name type="scientific">Helianthus annuus</name>
    <name type="common">Common sunflower</name>
    <dbReference type="NCBI Taxonomy" id="4232"/>
    <lineage>
        <taxon>Eukaryota</taxon>
        <taxon>Viridiplantae</taxon>
        <taxon>Streptophyta</taxon>
        <taxon>Embryophyta</taxon>
        <taxon>Tracheophyta</taxon>
        <taxon>Spermatophyta</taxon>
        <taxon>Magnoliopsida</taxon>
        <taxon>eudicotyledons</taxon>
        <taxon>Gunneridae</taxon>
        <taxon>Pentapetalae</taxon>
        <taxon>asterids</taxon>
        <taxon>campanulids</taxon>
        <taxon>Asterales</taxon>
        <taxon>Asteraceae</taxon>
        <taxon>Asteroideae</taxon>
        <taxon>Heliantheae alliance</taxon>
        <taxon>Heliantheae</taxon>
        <taxon>Helianthus</taxon>
    </lineage>
</organism>
<sequence>MIFSTHSYNPGKLSILGFEEVNCRWTTAVGERRKYEVEFSWIPSIDDGSPMLS</sequence>
<reference evidence="2" key="1">
    <citation type="journal article" date="2017" name="Nature">
        <title>The sunflower genome provides insights into oil metabolism, flowering and Asterid evolution.</title>
        <authorList>
            <person name="Badouin H."/>
            <person name="Gouzy J."/>
            <person name="Grassa C.J."/>
            <person name="Murat F."/>
            <person name="Staton S.E."/>
            <person name="Cottret L."/>
            <person name="Lelandais-Briere C."/>
            <person name="Owens G.L."/>
            <person name="Carrere S."/>
            <person name="Mayjonade B."/>
            <person name="Legrand L."/>
            <person name="Gill N."/>
            <person name="Kane N.C."/>
            <person name="Bowers J.E."/>
            <person name="Hubner S."/>
            <person name="Bellec A."/>
            <person name="Berard A."/>
            <person name="Berges H."/>
            <person name="Blanchet N."/>
            <person name="Boniface M.C."/>
            <person name="Brunel D."/>
            <person name="Catrice O."/>
            <person name="Chaidir N."/>
            <person name="Claudel C."/>
            <person name="Donnadieu C."/>
            <person name="Faraut T."/>
            <person name="Fievet G."/>
            <person name="Helmstetter N."/>
            <person name="King M."/>
            <person name="Knapp S.J."/>
            <person name="Lai Z."/>
            <person name="Le Paslier M.C."/>
            <person name="Lippi Y."/>
            <person name="Lorenzon L."/>
            <person name="Mandel J.R."/>
            <person name="Marage G."/>
            <person name="Marchand G."/>
            <person name="Marquand E."/>
            <person name="Bret-Mestries E."/>
            <person name="Morien E."/>
            <person name="Nambeesan S."/>
            <person name="Nguyen T."/>
            <person name="Pegot-Espagnet P."/>
            <person name="Pouilly N."/>
            <person name="Raftis F."/>
            <person name="Sallet E."/>
            <person name="Schiex T."/>
            <person name="Thomas J."/>
            <person name="Vandecasteele C."/>
            <person name="Vares D."/>
            <person name="Vear F."/>
            <person name="Vautrin S."/>
            <person name="Crespi M."/>
            <person name="Mangin B."/>
            <person name="Burke J.M."/>
            <person name="Salse J."/>
            <person name="Munos S."/>
            <person name="Vincourt P."/>
            <person name="Rieseberg L.H."/>
            <person name="Langlade N.B."/>
        </authorList>
    </citation>
    <scope>NUCLEOTIDE SEQUENCE [LARGE SCALE GENOMIC DNA]</scope>
    <source>
        <strain evidence="2">cv. SF193</strain>
    </source>
</reference>
<dbReference type="Proteomes" id="UP000215914">
    <property type="component" value="Chromosome 9"/>
</dbReference>
<dbReference type="EMBL" id="CM007898">
    <property type="protein sequence ID" value="OTG15672.1"/>
    <property type="molecule type" value="Genomic_DNA"/>
</dbReference>
<proteinExistence type="predicted"/>
<name>A0A251TYK8_HELAN</name>
<dbReference type="InParanoid" id="A0A251TYK8"/>
<protein>
    <submittedName>
        <fullName evidence="1">Uncharacterized protein</fullName>
    </submittedName>
</protein>
<keyword evidence="2" id="KW-1185">Reference proteome</keyword>